<evidence type="ECO:0000256" key="1">
    <source>
        <dbReference type="SAM" id="MobiDB-lite"/>
    </source>
</evidence>
<accession>A0ABD0LHB5</accession>
<feature type="compositionally biased region" description="Basic and acidic residues" evidence="1">
    <location>
        <begin position="63"/>
        <end position="79"/>
    </location>
</feature>
<organism evidence="2 3">
    <name type="scientific">Batillaria attramentaria</name>
    <dbReference type="NCBI Taxonomy" id="370345"/>
    <lineage>
        <taxon>Eukaryota</taxon>
        <taxon>Metazoa</taxon>
        <taxon>Spiralia</taxon>
        <taxon>Lophotrochozoa</taxon>
        <taxon>Mollusca</taxon>
        <taxon>Gastropoda</taxon>
        <taxon>Caenogastropoda</taxon>
        <taxon>Sorbeoconcha</taxon>
        <taxon>Cerithioidea</taxon>
        <taxon>Batillariidae</taxon>
        <taxon>Batillaria</taxon>
    </lineage>
</organism>
<sequence length="87" mass="10003">MSLYCSELKTNVYPVKSIAVLTHHLLQTTLLQKVKTYLRQRVSSQSSTWDPLNLIASQACHRDPVRGNEDMEGPREKRLSTNAWNFT</sequence>
<dbReference type="AlphaFoldDB" id="A0ABD0LHB5"/>
<feature type="region of interest" description="Disordered" evidence="1">
    <location>
        <begin position="63"/>
        <end position="87"/>
    </location>
</feature>
<feature type="non-terminal residue" evidence="2">
    <location>
        <position position="87"/>
    </location>
</feature>
<proteinExistence type="predicted"/>
<gene>
    <name evidence="2" type="ORF">BaRGS_00009973</name>
</gene>
<comment type="caution">
    <text evidence="2">The sequence shown here is derived from an EMBL/GenBank/DDBJ whole genome shotgun (WGS) entry which is preliminary data.</text>
</comment>
<reference evidence="2 3" key="1">
    <citation type="journal article" date="2023" name="Sci. Data">
        <title>Genome assembly of the Korean intertidal mud-creeper Batillaria attramentaria.</title>
        <authorList>
            <person name="Patra A.K."/>
            <person name="Ho P.T."/>
            <person name="Jun S."/>
            <person name="Lee S.J."/>
            <person name="Kim Y."/>
            <person name="Won Y.J."/>
        </authorList>
    </citation>
    <scope>NUCLEOTIDE SEQUENCE [LARGE SCALE GENOMIC DNA]</scope>
    <source>
        <strain evidence="2">Wonlab-2016</strain>
    </source>
</reference>
<dbReference type="Proteomes" id="UP001519460">
    <property type="component" value="Unassembled WGS sequence"/>
</dbReference>
<evidence type="ECO:0000313" key="3">
    <source>
        <dbReference type="Proteomes" id="UP001519460"/>
    </source>
</evidence>
<name>A0ABD0LHB5_9CAEN</name>
<keyword evidence="3" id="KW-1185">Reference proteome</keyword>
<evidence type="ECO:0000313" key="2">
    <source>
        <dbReference type="EMBL" id="KAK7498881.1"/>
    </source>
</evidence>
<dbReference type="EMBL" id="JACVVK020000048">
    <property type="protein sequence ID" value="KAK7498881.1"/>
    <property type="molecule type" value="Genomic_DNA"/>
</dbReference>
<protein>
    <submittedName>
        <fullName evidence="2">Uncharacterized protein</fullName>
    </submittedName>
</protein>